<organism evidence="2 3">
    <name type="scientific">Aspergillus heteromorphus CBS 117.55</name>
    <dbReference type="NCBI Taxonomy" id="1448321"/>
    <lineage>
        <taxon>Eukaryota</taxon>
        <taxon>Fungi</taxon>
        <taxon>Dikarya</taxon>
        <taxon>Ascomycota</taxon>
        <taxon>Pezizomycotina</taxon>
        <taxon>Eurotiomycetes</taxon>
        <taxon>Eurotiomycetidae</taxon>
        <taxon>Eurotiales</taxon>
        <taxon>Aspergillaceae</taxon>
        <taxon>Aspergillus</taxon>
        <taxon>Aspergillus subgen. Circumdati</taxon>
    </lineage>
</organism>
<dbReference type="GeneID" id="37063581"/>
<dbReference type="OrthoDB" id="5343483at2759"/>
<dbReference type="Proteomes" id="UP000247233">
    <property type="component" value="Unassembled WGS sequence"/>
</dbReference>
<reference evidence="2 3" key="1">
    <citation type="submission" date="2016-12" db="EMBL/GenBank/DDBJ databases">
        <title>The genomes of Aspergillus section Nigri reveals drivers in fungal speciation.</title>
        <authorList>
            <consortium name="DOE Joint Genome Institute"/>
            <person name="Vesth T.C."/>
            <person name="Nybo J."/>
            <person name="Theobald S."/>
            <person name="Brandl J."/>
            <person name="Frisvad J.C."/>
            <person name="Nielsen K.F."/>
            <person name="Lyhne E.K."/>
            <person name="Kogle M.E."/>
            <person name="Kuo A."/>
            <person name="Riley R."/>
            <person name="Clum A."/>
            <person name="Nolan M."/>
            <person name="Lipzen A."/>
            <person name="Salamov A."/>
            <person name="Henrissat B."/>
            <person name="Wiebenga A."/>
            <person name="De Vries R.P."/>
            <person name="Grigoriev I.V."/>
            <person name="Mortensen U.H."/>
            <person name="Andersen M.R."/>
            <person name="Baker S.E."/>
        </authorList>
    </citation>
    <scope>NUCLEOTIDE SEQUENCE [LARGE SCALE GENOMIC DNA]</scope>
    <source>
        <strain evidence="2 3">CBS 117.55</strain>
    </source>
</reference>
<protein>
    <submittedName>
        <fullName evidence="2">Uncharacterized protein</fullName>
    </submittedName>
</protein>
<keyword evidence="3" id="KW-1185">Reference proteome</keyword>
<feature type="region of interest" description="Disordered" evidence="1">
    <location>
        <begin position="59"/>
        <end position="84"/>
    </location>
</feature>
<comment type="caution">
    <text evidence="2">The sequence shown here is derived from an EMBL/GenBank/DDBJ whole genome shotgun (WGS) entry which is preliminary data.</text>
</comment>
<dbReference type="AlphaFoldDB" id="A0A317VL97"/>
<evidence type="ECO:0000256" key="1">
    <source>
        <dbReference type="SAM" id="MobiDB-lite"/>
    </source>
</evidence>
<name>A0A317VL97_9EURO</name>
<dbReference type="RefSeq" id="XP_025396879.1">
    <property type="nucleotide sequence ID" value="XM_025541344.1"/>
</dbReference>
<evidence type="ECO:0000313" key="3">
    <source>
        <dbReference type="Proteomes" id="UP000247233"/>
    </source>
</evidence>
<proteinExistence type="predicted"/>
<gene>
    <name evidence="2" type="ORF">BO70DRAFT_341766</name>
</gene>
<evidence type="ECO:0000313" key="2">
    <source>
        <dbReference type="EMBL" id="PWY73708.1"/>
    </source>
</evidence>
<sequence length="322" mass="36787">MQSGLKPQPLAYPMRYHRELLVDPLLWTSRHLDLAGCRFEPLESKENTQDVDDTCEAQNTEFGHRPTPIPPPPPSDPERLAKSSAPPCEALCPVPHSGKGPRFYFAGQAIHRPSYAVFGRRKQANQPLDDAFQTLIGYFDYTSATYGRKDKFQAQSHPGSGNKAPVGRLHQRRLAQITPANWEEDPHFVCILLSIAQLQERCLTIKKQATHTSRFLVAKWPDCEFIYLYEAQFTSELLEAIENPKAATAYTNWPTITRKMIPFKPFDTFRPRLVADLLLPGHRHCHNALRFKDGADVVKRTVKRQYEHEDKSRTVRRKACGN</sequence>
<dbReference type="EMBL" id="MSFL01000024">
    <property type="protein sequence ID" value="PWY73708.1"/>
    <property type="molecule type" value="Genomic_DNA"/>
</dbReference>
<dbReference type="VEuPathDB" id="FungiDB:BO70DRAFT_341766"/>
<accession>A0A317VL97</accession>